<protein>
    <submittedName>
        <fullName evidence="1">Skiv2l2 protein</fullName>
    </submittedName>
</protein>
<gene>
    <name evidence="1" type="primary">Skiv2l2</name>
    <name evidence="1" type="ORF">SPIL2461_LOCUS9123</name>
</gene>
<dbReference type="EMBL" id="CAJNIZ010015600">
    <property type="protein sequence ID" value="CAE7375350.1"/>
    <property type="molecule type" value="Genomic_DNA"/>
</dbReference>
<keyword evidence="2" id="KW-1185">Reference proteome</keyword>
<name>A0A812Q569_SYMPI</name>
<evidence type="ECO:0000313" key="1">
    <source>
        <dbReference type="EMBL" id="CAE7375350.1"/>
    </source>
</evidence>
<accession>A0A812Q569</accession>
<dbReference type="AlphaFoldDB" id="A0A812Q569"/>
<dbReference type="Proteomes" id="UP000649617">
    <property type="component" value="Unassembled WGS sequence"/>
</dbReference>
<sequence length="81" mass="9160">MDMDWSPCKDPRFMQPGCEESNGKPCTRKGCAGVFEKTGEPCQFCHAHCHEVVARFEAFRGFARRAAKKNVGRHANRRMGT</sequence>
<comment type="caution">
    <text evidence="1">The sequence shown here is derived from an EMBL/GenBank/DDBJ whole genome shotgun (WGS) entry which is preliminary data.</text>
</comment>
<proteinExistence type="predicted"/>
<organism evidence="1 2">
    <name type="scientific">Symbiodinium pilosum</name>
    <name type="common">Dinoflagellate</name>
    <dbReference type="NCBI Taxonomy" id="2952"/>
    <lineage>
        <taxon>Eukaryota</taxon>
        <taxon>Sar</taxon>
        <taxon>Alveolata</taxon>
        <taxon>Dinophyceae</taxon>
        <taxon>Suessiales</taxon>
        <taxon>Symbiodiniaceae</taxon>
        <taxon>Symbiodinium</taxon>
    </lineage>
</organism>
<reference evidence="1" key="1">
    <citation type="submission" date="2021-02" db="EMBL/GenBank/DDBJ databases">
        <authorList>
            <person name="Dougan E. K."/>
            <person name="Rhodes N."/>
            <person name="Thang M."/>
            <person name="Chan C."/>
        </authorList>
    </citation>
    <scope>NUCLEOTIDE SEQUENCE</scope>
</reference>
<evidence type="ECO:0000313" key="2">
    <source>
        <dbReference type="Proteomes" id="UP000649617"/>
    </source>
</evidence>